<gene>
    <name evidence="1" type="ORF">SM436_09555</name>
</gene>
<dbReference type="Proteomes" id="UP001569904">
    <property type="component" value="Unassembled WGS sequence"/>
</dbReference>
<evidence type="ECO:0000313" key="1">
    <source>
        <dbReference type="EMBL" id="MFA1553935.1"/>
    </source>
</evidence>
<dbReference type="RefSeq" id="WP_371940323.1">
    <property type="nucleotide sequence ID" value="NZ_JAXCEH010000004.1"/>
</dbReference>
<proteinExistence type="predicted"/>
<accession>A0ABV4QVJ0</accession>
<dbReference type="EMBL" id="JAXCEH010000004">
    <property type="protein sequence ID" value="MFA1553935.1"/>
    <property type="molecule type" value="Genomic_DNA"/>
</dbReference>
<protein>
    <submittedName>
        <fullName evidence="1">Uncharacterized protein</fullName>
    </submittedName>
</protein>
<sequence length="218" mass="24651">MTSASRSYERELRDIELALERALEVVRNTPREDLTAARWLDSAAELGERQAEAREAAARVRQALLGSARTALLAYLRTHVGEPVPADALEGVAAIQAWTRRVRELRDPFGWAVESGTWSAEIQKDQYRLVSDQLGEEAAQGDKVADAIKGKTSKERVLEYLLHLSPWPVSPQKLERVAGQPTWRQDIRELIDEGWLIRTHEDDPTLSPGFYRLARLED</sequence>
<comment type="caution">
    <text evidence="1">The sequence shown here is derived from an EMBL/GenBank/DDBJ whole genome shotgun (WGS) entry which is preliminary data.</text>
</comment>
<keyword evidence="2" id="KW-1185">Reference proteome</keyword>
<name>A0ABV4QVJ0_9ACTN</name>
<reference evidence="1 2" key="1">
    <citation type="submission" date="2023-11" db="EMBL/GenBank/DDBJ databases">
        <title>Actinomadura monticuli sp. nov., isolated from volcanic ash.</title>
        <authorList>
            <person name="Lee S.D."/>
            <person name="Yang H."/>
            <person name="Kim I.S."/>
        </authorList>
    </citation>
    <scope>NUCLEOTIDE SEQUENCE [LARGE SCALE GENOMIC DNA]</scope>
    <source>
        <strain evidence="1 2">DSM 45346</strain>
    </source>
</reference>
<evidence type="ECO:0000313" key="2">
    <source>
        <dbReference type="Proteomes" id="UP001569904"/>
    </source>
</evidence>
<organism evidence="1 2">
    <name type="scientific">Actinomadura chokoriensis</name>
    <dbReference type="NCBI Taxonomy" id="454156"/>
    <lineage>
        <taxon>Bacteria</taxon>
        <taxon>Bacillati</taxon>
        <taxon>Actinomycetota</taxon>
        <taxon>Actinomycetes</taxon>
        <taxon>Streptosporangiales</taxon>
        <taxon>Thermomonosporaceae</taxon>
        <taxon>Actinomadura</taxon>
    </lineage>
</organism>